<evidence type="ECO:0000313" key="2">
    <source>
        <dbReference type="EMBL" id="SOB87696.1"/>
    </source>
</evidence>
<name>A0A285R0R0_9SPHN</name>
<dbReference type="RefSeq" id="WP_179641039.1">
    <property type="nucleotide sequence ID" value="NZ_OBMI01000003.1"/>
</dbReference>
<protein>
    <submittedName>
        <fullName evidence="2">Uncharacterized protein</fullName>
    </submittedName>
</protein>
<sequence length="47" mass="5053">MNDLNRMGVARPARTPWQRPSVSTIALREARNAPTPINADASGTFGS</sequence>
<dbReference type="AlphaFoldDB" id="A0A285R0R0"/>
<proteinExistence type="predicted"/>
<gene>
    <name evidence="2" type="ORF">SAMN06297144_2832</name>
</gene>
<evidence type="ECO:0000313" key="3">
    <source>
        <dbReference type="Proteomes" id="UP000219494"/>
    </source>
</evidence>
<feature type="region of interest" description="Disordered" evidence="1">
    <location>
        <begin position="1"/>
        <end position="47"/>
    </location>
</feature>
<dbReference type="Proteomes" id="UP000219494">
    <property type="component" value="Unassembled WGS sequence"/>
</dbReference>
<keyword evidence="3" id="KW-1185">Reference proteome</keyword>
<accession>A0A285R0R0</accession>
<reference evidence="2 3" key="1">
    <citation type="submission" date="2017-07" db="EMBL/GenBank/DDBJ databases">
        <authorList>
            <person name="Sun Z.S."/>
            <person name="Albrecht U."/>
            <person name="Echele G."/>
            <person name="Lee C.C."/>
        </authorList>
    </citation>
    <scope>NUCLEOTIDE SEQUENCE [LARGE SCALE GENOMIC DNA]</scope>
    <source>
        <strain evidence="2 3">CGMCC 1.12672</strain>
    </source>
</reference>
<evidence type="ECO:0000256" key="1">
    <source>
        <dbReference type="SAM" id="MobiDB-lite"/>
    </source>
</evidence>
<dbReference type="EMBL" id="OBMI01000003">
    <property type="protein sequence ID" value="SOB87696.1"/>
    <property type="molecule type" value="Genomic_DNA"/>
</dbReference>
<organism evidence="2 3">
    <name type="scientific">Sphingomonas guangdongensis</name>
    <dbReference type="NCBI Taxonomy" id="1141890"/>
    <lineage>
        <taxon>Bacteria</taxon>
        <taxon>Pseudomonadati</taxon>
        <taxon>Pseudomonadota</taxon>
        <taxon>Alphaproteobacteria</taxon>
        <taxon>Sphingomonadales</taxon>
        <taxon>Sphingomonadaceae</taxon>
        <taxon>Sphingomonas</taxon>
    </lineage>
</organism>